<evidence type="ECO:0000313" key="2">
    <source>
        <dbReference type="Proteomes" id="UP000199698"/>
    </source>
</evidence>
<dbReference type="STRING" id="1798183.GA0061080_10736"/>
<dbReference type="OrthoDB" id="6466965at2"/>
<gene>
    <name evidence="1" type="ORF">GA0061080_10736</name>
</gene>
<proteinExistence type="predicted"/>
<evidence type="ECO:0000313" key="1">
    <source>
        <dbReference type="EMBL" id="SCC30488.1"/>
    </source>
</evidence>
<keyword evidence="2" id="KW-1185">Reference proteome</keyword>
<protein>
    <submittedName>
        <fullName evidence="1">Uncharacterized protein</fullName>
    </submittedName>
</protein>
<dbReference type="RefSeq" id="WP_091125920.1">
    <property type="nucleotide sequence ID" value="NZ_FMBA01000073.1"/>
</dbReference>
<accession>A0A1C4DGT0</accession>
<sequence>MNHSKLLTLKRYVTLSEAAERLTRLFGESVTVIDILEWVLDKKIVLSVKFPYGVKVIACKYGEHRQLQSDFDRMIFGMFHAPKELRNEHSRNTEEYKKLEMEYLKDRYKHLLSNLQEKYENEQPDIYQEYLKYKDKFTFDFYMEELVLVTKGTIGKSFYLDKDIYDFPLVGTERAWIENLISSLKQHTVVERFGIDGSFLLDEDGNILSLRERFENSPEDYPADNLPEDHELVITTKHLLEFEQSLMGNDDSIDYKYSQLLLASILKILKESSPKKWTQGELSDLISEQSQFKGLGKRKIDSFFSQCNKLLDNSIK</sequence>
<organism evidence="1 2">
    <name type="scientific">Gilliamella intestini</name>
    <dbReference type="NCBI Taxonomy" id="1798183"/>
    <lineage>
        <taxon>Bacteria</taxon>
        <taxon>Pseudomonadati</taxon>
        <taxon>Pseudomonadota</taxon>
        <taxon>Gammaproteobacteria</taxon>
        <taxon>Orbales</taxon>
        <taxon>Orbaceae</taxon>
        <taxon>Gilliamella</taxon>
    </lineage>
</organism>
<dbReference type="AlphaFoldDB" id="A0A1C4DGT0"/>
<name>A0A1C4DGT0_9GAMM</name>
<dbReference type="Proteomes" id="UP000199698">
    <property type="component" value="Unassembled WGS sequence"/>
</dbReference>
<dbReference type="EMBL" id="FMBA01000073">
    <property type="protein sequence ID" value="SCC30488.1"/>
    <property type="molecule type" value="Genomic_DNA"/>
</dbReference>
<reference evidence="2" key="1">
    <citation type="submission" date="2016-08" db="EMBL/GenBank/DDBJ databases">
        <authorList>
            <person name="Varghese N."/>
            <person name="Submissions Spin"/>
        </authorList>
    </citation>
    <scope>NUCLEOTIDE SEQUENCE [LARGE SCALE GENOMIC DNA]</scope>
    <source>
        <strain evidence="2">R-53144</strain>
    </source>
</reference>